<feature type="short sequence motif" description="Histidine triad motif" evidence="2">
    <location>
        <begin position="117"/>
        <end position="121"/>
    </location>
</feature>
<dbReference type="CDD" id="cd01275">
    <property type="entry name" value="FHIT"/>
    <property type="match status" value="1"/>
</dbReference>
<dbReference type="SUPFAM" id="SSF54197">
    <property type="entry name" value="HIT-like"/>
    <property type="match status" value="1"/>
</dbReference>
<dbReference type="EMBL" id="DTAK01000042">
    <property type="protein sequence ID" value="HGU59663.1"/>
    <property type="molecule type" value="Genomic_DNA"/>
</dbReference>
<dbReference type="InterPro" id="IPR011146">
    <property type="entry name" value="HIT-like"/>
</dbReference>
<reference evidence="4" key="1">
    <citation type="journal article" date="2020" name="mSystems">
        <title>Genome- and Community-Level Interaction Insights into Carbon Utilization and Element Cycling Functions of Hydrothermarchaeota in Hydrothermal Sediment.</title>
        <authorList>
            <person name="Zhou Z."/>
            <person name="Liu Y."/>
            <person name="Xu W."/>
            <person name="Pan J."/>
            <person name="Luo Z.H."/>
            <person name="Li M."/>
        </authorList>
    </citation>
    <scope>NUCLEOTIDE SEQUENCE [LARGE SCALE GENOMIC DNA]</scope>
    <source>
        <strain evidence="5">SpSt-62</strain>
        <strain evidence="4">SpSt-97</strain>
    </source>
</reference>
<dbReference type="PROSITE" id="PS51084">
    <property type="entry name" value="HIT_2"/>
    <property type="match status" value="1"/>
</dbReference>
<sequence>MERIFAPWRIRYIEAPKYEGCIFCDFPKENRDEERLIVYRGEKCFIILNNYPYNPGHVMVAPYRHFKEIEDISDDEAMELIELTKKAVKVIKKVMRPDGFNIGINIGKVAGAGIEEHLHVHIVPRWDGDTSFMPVLADVRIITEAVQDTYKKLKKGFE</sequence>
<dbReference type="GO" id="GO:0000166">
    <property type="term" value="F:nucleotide binding"/>
    <property type="evidence" value="ECO:0007669"/>
    <property type="project" value="UniProtKB-KW"/>
</dbReference>
<dbReference type="InterPro" id="IPR036265">
    <property type="entry name" value="HIT-like_sf"/>
</dbReference>
<dbReference type="Pfam" id="PF01230">
    <property type="entry name" value="HIT"/>
    <property type="match status" value="1"/>
</dbReference>
<dbReference type="InterPro" id="IPR039383">
    <property type="entry name" value="FHIT"/>
</dbReference>
<feature type="domain" description="HIT" evidence="3">
    <location>
        <begin position="22"/>
        <end position="132"/>
    </location>
</feature>
<evidence type="ECO:0000313" key="5">
    <source>
        <dbReference type="EMBL" id="HGU59663.1"/>
    </source>
</evidence>
<dbReference type="EMBL" id="DTPI01000013">
    <property type="protein sequence ID" value="HGE65949.1"/>
    <property type="molecule type" value="Genomic_DNA"/>
</dbReference>
<evidence type="ECO:0000256" key="1">
    <source>
        <dbReference type="ARBA" id="ARBA00022741"/>
    </source>
</evidence>
<gene>
    <name evidence="5" type="ORF">ENT89_05845</name>
    <name evidence="4" type="ORF">ENX77_02300</name>
</gene>
<keyword evidence="1" id="KW-0547">Nucleotide-binding</keyword>
<evidence type="ECO:0000313" key="4">
    <source>
        <dbReference type="EMBL" id="HGE65949.1"/>
    </source>
</evidence>
<dbReference type="InterPro" id="IPR052908">
    <property type="entry name" value="AP-4-A_phosphorylase"/>
</dbReference>
<protein>
    <submittedName>
        <fullName evidence="4">HIT domain-containing protein</fullName>
    </submittedName>
</protein>
<dbReference type="PANTHER" id="PTHR42997">
    <property type="entry name" value="HIT FAMILY HYDROLASE"/>
    <property type="match status" value="1"/>
</dbReference>
<accession>A0A7C3UBG3</accession>
<evidence type="ECO:0000259" key="3">
    <source>
        <dbReference type="PROSITE" id="PS51084"/>
    </source>
</evidence>
<proteinExistence type="predicted"/>
<dbReference type="PANTHER" id="PTHR42997:SF1">
    <property type="entry name" value="AP-4-A PHOSPHORYLASE"/>
    <property type="match status" value="1"/>
</dbReference>
<dbReference type="GO" id="GO:0003824">
    <property type="term" value="F:catalytic activity"/>
    <property type="evidence" value="ECO:0007669"/>
    <property type="project" value="InterPro"/>
</dbReference>
<organism evidence="4">
    <name type="scientific">Geoglobus ahangari</name>
    <dbReference type="NCBI Taxonomy" id="113653"/>
    <lineage>
        <taxon>Archaea</taxon>
        <taxon>Methanobacteriati</taxon>
        <taxon>Methanobacteriota</taxon>
        <taxon>Archaeoglobi</taxon>
        <taxon>Archaeoglobales</taxon>
        <taxon>Archaeoglobaceae</taxon>
        <taxon>Geoglobus</taxon>
    </lineage>
</organism>
<name>A0A7C3UBG3_9EURY</name>
<comment type="caution">
    <text evidence="4">The sequence shown here is derived from an EMBL/GenBank/DDBJ whole genome shotgun (WGS) entry which is preliminary data.</text>
</comment>
<evidence type="ECO:0000256" key="2">
    <source>
        <dbReference type="PROSITE-ProRule" id="PRU00464"/>
    </source>
</evidence>
<dbReference type="AlphaFoldDB" id="A0A7C3UBG3"/>
<dbReference type="Gene3D" id="3.30.428.10">
    <property type="entry name" value="HIT-like"/>
    <property type="match status" value="1"/>
</dbReference>